<feature type="signal peptide" evidence="1">
    <location>
        <begin position="1"/>
        <end position="21"/>
    </location>
</feature>
<dbReference type="Proteomes" id="UP000195273">
    <property type="component" value="Chromosome"/>
</dbReference>
<feature type="chain" id="PRO_5012847044" evidence="1">
    <location>
        <begin position="22"/>
        <end position="159"/>
    </location>
</feature>
<dbReference type="STRING" id="1122181.GCA_000382265_00599"/>
<evidence type="ECO:0000313" key="3">
    <source>
        <dbReference type="Proteomes" id="UP000195273"/>
    </source>
</evidence>
<keyword evidence="3" id="KW-1185">Reference proteome</keyword>
<gene>
    <name evidence="2" type="ORF">LOKVESSMR4R_01725</name>
</gene>
<proteinExistence type="predicted"/>
<evidence type="ECO:0000256" key="1">
    <source>
        <dbReference type="SAM" id="SignalP"/>
    </source>
</evidence>
<dbReference type="RefSeq" id="WP_087207506.1">
    <property type="nucleotide sequence ID" value="NZ_CP021431.1"/>
</dbReference>
<keyword evidence="1" id="KW-0732">Signal</keyword>
<dbReference type="PROSITE" id="PS51257">
    <property type="entry name" value="PROKAR_LIPOPROTEIN"/>
    <property type="match status" value="1"/>
</dbReference>
<dbReference type="AlphaFoldDB" id="A0A1Y0ECC4"/>
<reference evidence="2 3" key="1">
    <citation type="submission" date="2017-05" db="EMBL/GenBank/DDBJ databases">
        <title>Genome Sequence of Loktanella vestfoldensis Strain SMR4r Isolated from a Culture of the Diatom Skeletonema marinoi.</title>
        <authorList>
            <person name="Topel M."/>
            <person name="Pinder M.I.M."/>
            <person name="Johansson O.N."/>
            <person name="Kourtchenko O."/>
            <person name="Godhe A."/>
            <person name="Clarke A.K."/>
        </authorList>
    </citation>
    <scope>NUCLEOTIDE SEQUENCE [LARGE SCALE GENOMIC DNA]</scope>
    <source>
        <strain evidence="2 3">SMR4r</strain>
    </source>
</reference>
<evidence type="ECO:0000313" key="2">
    <source>
        <dbReference type="EMBL" id="ARU01039.1"/>
    </source>
</evidence>
<accession>A0A1Y0ECC4</accession>
<name>A0A1Y0ECC4_9RHOB</name>
<protein>
    <submittedName>
        <fullName evidence="2">Peptidase S1</fullName>
    </submittedName>
</protein>
<organism evidence="2 3">
    <name type="scientific">Yoonia vestfoldensis</name>
    <dbReference type="NCBI Taxonomy" id="245188"/>
    <lineage>
        <taxon>Bacteria</taxon>
        <taxon>Pseudomonadati</taxon>
        <taxon>Pseudomonadota</taxon>
        <taxon>Alphaproteobacteria</taxon>
        <taxon>Rhodobacterales</taxon>
        <taxon>Paracoccaceae</taxon>
        <taxon>Yoonia</taxon>
    </lineage>
</organism>
<dbReference type="KEGG" id="lvs:LOKVESSMR4R_01725"/>
<sequence>MLRRFLFAVVLSSAAGTAAVACPDFTIAPQQSFQATGKELYAPRQFEVGAGGQHALGDCPQIRPSTDVGAGYFPASPDFSFALSGMQPYRLVISVVSRCDAALLINTATATWYYDDDDNGNLDPLITLTQPADGRIDIWIGTYDGSYCDAVLQLETFDR</sequence>
<dbReference type="EMBL" id="CP021431">
    <property type="protein sequence ID" value="ARU01039.1"/>
    <property type="molecule type" value="Genomic_DNA"/>
</dbReference>
<dbReference type="OrthoDB" id="5973611at2"/>